<comment type="catalytic activity">
    <reaction evidence="8 9">
        <text>geranylgeranyl diphosphate + L-cysteinyl-[protein] = S-geranylgeranyl-L-cysteinyl-[protein] + diphosphate</text>
        <dbReference type="Rhea" id="RHEA:21240"/>
        <dbReference type="Rhea" id="RHEA-COMP:10131"/>
        <dbReference type="Rhea" id="RHEA-COMP:11537"/>
        <dbReference type="ChEBI" id="CHEBI:29950"/>
        <dbReference type="ChEBI" id="CHEBI:33019"/>
        <dbReference type="ChEBI" id="CHEBI:57533"/>
        <dbReference type="ChEBI" id="CHEBI:86021"/>
        <dbReference type="EC" id="2.5.1.60"/>
    </reaction>
</comment>
<dbReference type="AlphaFoldDB" id="A0A3M7QYF4"/>
<evidence type="ECO:0000256" key="5">
    <source>
        <dbReference type="ARBA" id="ARBA00022723"/>
    </source>
</evidence>
<evidence type="ECO:0000256" key="9">
    <source>
        <dbReference type="RuleBase" id="RU365076"/>
    </source>
</evidence>
<evidence type="ECO:0000256" key="2">
    <source>
        <dbReference type="ARBA" id="ARBA00011355"/>
    </source>
</evidence>
<sequence>MESDKKLLIDKHIEFIVNYGKTHDQYEYEVSDYLRMSGLYWSVTFLDLVNSLEKFNKDDIVAYLKRNQHSSGGFSPCDGHDPHLLYSLSAVQIAIIYDVLHEIDCEKLIDYIVGLQKEDGSFAGDCWGEIDTRFSFCAVATLSFLNALNRIDQEKAISFVLSCMNYDGGFGCLPGTESHAGQIYCCVGFLSILNRLHMVNVDLLGWWLSERQLPSGGLNGRPEKLQDVCYSWWVIASLKMIGKLEWINTEKLKEYIVSCQDEETGGFSDRPGNMPDPFHTLFAFTGLSLIKAYPDMIKDVNPVFCMPQYVIDRAGLKPQLL</sequence>
<keyword evidence="5 9" id="KW-0479">Metal-binding</keyword>
<dbReference type="InterPro" id="IPR026873">
    <property type="entry name" value="Ptb1"/>
</dbReference>
<dbReference type="EC" id="2.5.1.60" evidence="9"/>
<accession>A0A3M7QYF4</accession>
<dbReference type="Proteomes" id="UP000276133">
    <property type="component" value="Unassembled WGS sequence"/>
</dbReference>
<evidence type="ECO:0000256" key="3">
    <source>
        <dbReference type="ARBA" id="ARBA00022602"/>
    </source>
</evidence>
<evidence type="ECO:0000256" key="7">
    <source>
        <dbReference type="ARBA" id="ARBA00022833"/>
    </source>
</evidence>
<dbReference type="PANTHER" id="PTHR11774:SF11">
    <property type="entry name" value="GERANYLGERANYL TRANSFERASE TYPE-2 SUBUNIT BETA"/>
    <property type="match status" value="1"/>
</dbReference>
<keyword evidence="7 9" id="KW-0862">Zinc</keyword>
<reference evidence="11 12" key="1">
    <citation type="journal article" date="2018" name="Sci. Rep.">
        <title>Genomic signatures of local adaptation to the degree of environmental predictability in rotifers.</title>
        <authorList>
            <person name="Franch-Gras L."/>
            <person name="Hahn C."/>
            <person name="Garcia-Roger E.M."/>
            <person name="Carmona M.J."/>
            <person name="Serra M."/>
            <person name="Gomez A."/>
        </authorList>
    </citation>
    <scope>NUCLEOTIDE SEQUENCE [LARGE SCALE GENOMIC DNA]</scope>
    <source>
        <strain evidence="11">HYR1</strain>
    </source>
</reference>
<dbReference type="SUPFAM" id="SSF48239">
    <property type="entry name" value="Terpenoid cyclases/Protein prenyltransferases"/>
    <property type="match status" value="1"/>
</dbReference>
<gene>
    <name evidence="11" type="ORF">BpHYR1_054611</name>
</gene>
<dbReference type="STRING" id="10195.A0A3M7QYF4"/>
<evidence type="ECO:0000256" key="6">
    <source>
        <dbReference type="ARBA" id="ARBA00022737"/>
    </source>
</evidence>
<dbReference type="InterPro" id="IPR008930">
    <property type="entry name" value="Terpenoid_cyclase/PrenylTrfase"/>
</dbReference>
<comment type="caution">
    <text evidence="11">The sequence shown here is derived from an EMBL/GenBank/DDBJ whole genome shotgun (WGS) entry which is preliminary data.</text>
</comment>
<protein>
    <recommendedName>
        <fullName evidence="9">Geranylgeranyl transferase type-2 subunit beta</fullName>
        <ecNumber evidence="9">2.5.1.60</ecNumber>
    </recommendedName>
</protein>
<comment type="function">
    <text evidence="9">Catalyzes the transfer of a geranylgeranyl moiety from geranylgeranyl diphosphate to both cysteines of proteins with the C-terminal sequence -XXCC, -XCXC and -CCXX.</text>
</comment>
<dbReference type="EMBL" id="REGN01004715">
    <property type="protein sequence ID" value="RNA16387.1"/>
    <property type="molecule type" value="Genomic_DNA"/>
</dbReference>
<evidence type="ECO:0000256" key="8">
    <source>
        <dbReference type="ARBA" id="ARBA00047658"/>
    </source>
</evidence>
<dbReference type="GO" id="GO:0004663">
    <property type="term" value="F:Rab geranylgeranyltransferase activity"/>
    <property type="evidence" value="ECO:0007669"/>
    <property type="project" value="UniProtKB-UniRule"/>
</dbReference>
<dbReference type="PANTHER" id="PTHR11774">
    <property type="entry name" value="GERANYLGERANYL TRANSFERASE TYPE BETA SUBUNIT"/>
    <property type="match status" value="1"/>
</dbReference>
<dbReference type="GO" id="GO:0072657">
    <property type="term" value="P:protein localization to membrane"/>
    <property type="evidence" value="ECO:0007669"/>
    <property type="project" value="UniProtKB-ARBA"/>
</dbReference>
<dbReference type="Pfam" id="PF00432">
    <property type="entry name" value="Prenyltrans"/>
    <property type="match status" value="1"/>
</dbReference>
<evidence type="ECO:0000256" key="1">
    <source>
        <dbReference type="ARBA" id="ARBA00010497"/>
    </source>
</evidence>
<evidence type="ECO:0000256" key="4">
    <source>
        <dbReference type="ARBA" id="ARBA00022679"/>
    </source>
</evidence>
<keyword evidence="12" id="KW-1185">Reference proteome</keyword>
<comment type="cofactor">
    <cofactor evidence="9">
        <name>Zn(2+)</name>
        <dbReference type="ChEBI" id="CHEBI:29105"/>
    </cofactor>
    <text evidence="9">Binds 1 zinc ion per subunit.</text>
</comment>
<name>A0A3M7QYF4_BRAPC</name>
<keyword evidence="6" id="KW-0677">Repeat</keyword>
<dbReference type="InterPro" id="IPR045089">
    <property type="entry name" value="PGGT1B-like"/>
</dbReference>
<dbReference type="GO" id="GO:0046872">
    <property type="term" value="F:metal ion binding"/>
    <property type="evidence" value="ECO:0007669"/>
    <property type="project" value="UniProtKB-KW"/>
</dbReference>
<dbReference type="GO" id="GO:0005968">
    <property type="term" value="C:Rab-protein geranylgeranyltransferase complex"/>
    <property type="evidence" value="ECO:0007669"/>
    <property type="project" value="UniProtKB-UniRule"/>
</dbReference>
<dbReference type="Gene3D" id="1.50.10.20">
    <property type="match status" value="1"/>
</dbReference>
<evidence type="ECO:0000313" key="11">
    <source>
        <dbReference type="EMBL" id="RNA16387.1"/>
    </source>
</evidence>
<feature type="domain" description="Prenyltransferase alpha-alpha toroid" evidence="10">
    <location>
        <begin position="7"/>
        <end position="306"/>
    </location>
</feature>
<organism evidence="11 12">
    <name type="scientific">Brachionus plicatilis</name>
    <name type="common">Marine rotifer</name>
    <name type="synonym">Brachionus muelleri</name>
    <dbReference type="NCBI Taxonomy" id="10195"/>
    <lineage>
        <taxon>Eukaryota</taxon>
        <taxon>Metazoa</taxon>
        <taxon>Spiralia</taxon>
        <taxon>Gnathifera</taxon>
        <taxon>Rotifera</taxon>
        <taxon>Eurotatoria</taxon>
        <taxon>Monogononta</taxon>
        <taxon>Pseudotrocha</taxon>
        <taxon>Ploima</taxon>
        <taxon>Brachionidae</taxon>
        <taxon>Brachionus</taxon>
    </lineage>
</organism>
<dbReference type="OrthoDB" id="5428259at2759"/>
<dbReference type="FunFam" id="1.50.10.20:FF:000012">
    <property type="entry name" value="Geranylgeranyl transferase type-2 subunit beta"/>
    <property type="match status" value="1"/>
</dbReference>
<evidence type="ECO:0000313" key="12">
    <source>
        <dbReference type="Proteomes" id="UP000276133"/>
    </source>
</evidence>
<comment type="subunit">
    <text evidence="2">Heterodimer of an alpha and a beta subunit.</text>
</comment>
<dbReference type="InterPro" id="IPR001330">
    <property type="entry name" value="Prenyltrans"/>
</dbReference>
<keyword evidence="4 9" id="KW-0808">Transferase</keyword>
<proteinExistence type="inferred from homology"/>
<evidence type="ECO:0000259" key="10">
    <source>
        <dbReference type="Pfam" id="PF00432"/>
    </source>
</evidence>
<comment type="similarity">
    <text evidence="1 9">Belongs to the protein prenyltransferase subunit beta family.</text>
</comment>
<keyword evidence="3 9" id="KW-0637">Prenyltransferase</keyword>
<dbReference type="CDD" id="cd02894">
    <property type="entry name" value="GGTase-II"/>
    <property type="match status" value="1"/>
</dbReference>